<dbReference type="EMBL" id="JBAMIC010000002">
    <property type="protein sequence ID" value="KAK7111148.1"/>
    <property type="molecule type" value="Genomic_DNA"/>
</dbReference>
<proteinExistence type="predicted"/>
<protein>
    <recommendedName>
        <fullName evidence="4">C1q domain-containing protein</fullName>
    </recommendedName>
</protein>
<dbReference type="SMART" id="SM00110">
    <property type="entry name" value="C1Q"/>
    <property type="match status" value="1"/>
</dbReference>
<dbReference type="PANTHER" id="PTHR15427">
    <property type="entry name" value="EMILIN ELASTIN MICROFIBRIL INTERFACE-LOCATED PROTEIN ELASTIN MICROFIBRIL INTERFACER"/>
    <property type="match status" value="1"/>
</dbReference>
<dbReference type="PROSITE" id="PS51257">
    <property type="entry name" value="PROKAR_LIPOPROTEIN"/>
    <property type="match status" value="1"/>
</dbReference>
<keyword evidence="2" id="KW-0964">Secreted</keyword>
<evidence type="ECO:0000313" key="6">
    <source>
        <dbReference type="Proteomes" id="UP001374579"/>
    </source>
</evidence>
<dbReference type="InterPro" id="IPR001073">
    <property type="entry name" value="C1q_dom"/>
</dbReference>
<evidence type="ECO:0000256" key="1">
    <source>
        <dbReference type="ARBA" id="ARBA00004613"/>
    </source>
</evidence>
<organism evidence="5 6">
    <name type="scientific">Littorina saxatilis</name>
    <dbReference type="NCBI Taxonomy" id="31220"/>
    <lineage>
        <taxon>Eukaryota</taxon>
        <taxon>Metazoa</taxon>
        <taxon>Spiralia</taxon>
        <taxon>Lophotrochozoa</taxon>
        <taxon>Mollusca</taxon>
        <taxon>Gastropoda</taxon>
        <taxon>Caenogastropoda</taxon>
        <taxon>Littorinimorpha</taxon>
        <taxon>Littorinoidea</taxon>
        <taxon>Littorinidae</taxon>
        <taxon>Littorina</taxon>
    </lineage>
</organism>
<dbReference type="InterPro" id="IPR008983">
    <property type="entry name" value="Tumour_necrosis_fac-like_dom"/>
</dbReference>
<dbReference type="InterPro" id="IPR050392">
    <property type="entry name" value="Collagen/C1q_domain"/>
</dbReference>
<dbReference type="Gene3D" id="2.60.120.40">
    <property type="match status" value="1"/>
</dbReference>
<evidence type="ECO:0000313" key="5">
    <source>
        <dbReference type="EMBL" id="KAK7111148.1"/>
    </source>
</evidence>
<sequence>MLRLVPFLLLFSGACTGFQWTDTIGDGPQLEVCSGDPVKLYWYFNLTQGERLKVIEWKHQARGKHGHLVASYEEENFVPTADFSGRVSHGGTGAIELSCATVLDTGRHTVVVTTVDAAQSLSVHRRSVAVMINDSPKTKSGGLETRQEQKAFHDATTKEWHVRLSCGHFSDRGHPPLDVVWKTPDDGQLSSSDFSDGHFHLLVPNPVKGGNYSCGLPSNTPANKCLPQRSALYTDVTVYVDEVSARFALQEAQLQALKMQVENESQLLQAHLDVARLQVGFHASLGKETTLSDGDHLRSFSVVSNDGQAFNRLSGEFTAPVNGTYFFVGSTGTHTSSHHANMALMKDGIKVSETYLMQVGRNYDSSTVMGSCHAVLHLKNGQKVWLECTYDSTFWRGTVFSGFLISADN</sequence>
<name>A0AAN9BTF0_9CAEN</name>
<dbReference type="Proteomes" id="UP001374579">
    <property type="component" value="Unassembled WGS sequence"/>
</dbReference>
<dbReference type="PROSITE" id="PS50871">
    <property type="entry name" value="C1Q"/>
    <property type="match status" value="1"/>
</dbReference>
<evidence type="ECO:0000259" key="4">
    <source>
        <dbReference type="PROSITE" id="PS50871"/>
    </source>
</evidence>
<dbReference type="AlphaFoldDB" id="A0AAN9BTF0"/>
<feature type="domain" description="C1q" evidence="4">
    <location>
        <begin position="274"/>
        <end position="409"/>
    </location>
</feature>
<keyword evidence="3" id="KW-0732">Signal</keyword>
<keyword evidence="6" id="KW-1185">Reference proteome</keyword>
<feature type="signal peptide" evidence="3">
    <location>
        <begin position="1"/>
        <end position="17"/>
    </location>
</feature>
<dbReference type="SUPFAM" id="SSF49842">
    <property type="entry name" value="TNF-like"/>
    <property type="match status" value="1"/>
</dbReference>
<comment type="subcellular location">
    <subcellularLocation>
        <location evidence="1">Secreted</location>
    </subcellularLocation>
</comment>
<accession>A0AAN9BTF0</accession>
<dbReference type="GO" id="GO:0005581">
    <property type="term" value="C:collagen trimer"/>
    <property type="evidence" value="ECO:0007669"/>
    <property type="project" value="UniProtKB-KW"/>
</dbReference>
<evidence type="ECO:0000256" key="3">
    <source>
        <dbReference type="SAM" id="SignalP"/>
    </source>
</evidence>
<reference evidence="5 6" key="1">
    <citation type="submission" date="2024-02" db="EMBL/GenBank/DDBJ databases">
        <title>Chromosome-scale genome assembly of the rough periwinkle Littorina saxatilis.</title>
        <authorList>
            <person name="De Jode A."/>
            <person name="Faria R."/>
            <person name="Formenti G."/>
            <person name="Sims Y."/>
            <person name="Smith T.P."/>
            <person name="Tracey A."/>
            <person name="Wood J.M.D."/>
            <person name="Zagrodzka Z.B."/>
            <person name="Johannesson K."/>
            <person name="Butlin R.K."/>
            <person name="Leder E.H."/>
        </authorList>
    </citation>
    <scope>NUCLEOTIDE SEQUENCE [LARGE SCALE GENOMIC DNA]</scope>
    <source>
        <strain evidence="5">Snail1</strain>
        <tissue evidence="5">Muscle</tissue>
    </source>
</reference>
<dbReference type="Pfam" id="PF00386">
    <property type="entry name" value="C1q"/>
    <property type="match status" value="1"/>
</dbReference>
<feature type="chain" id="PRO_5043013069" description="C1q domain-containing protein" evidence="3">
    <location>
        <begin position="18"/>
        <end position="409"/>
    </location>
</feature>
<comment type="caution">
    <text evidence="5">The sequence shown here is derived from an EMBL/GenBank/DDBJ whole genome shotgun (WGS) entry which is preliminary data.</text>
</comment>
<dbReference type="PANTHER" id="PTHR15427:SF33">
    <property type="entry name" value="COLLAGEN IV NC1 DOMAIN-CONTAINING PROTEIN"/>
    <property type="match status" value="1"/>
</dbReference>
<evidence type="ECO:0000256" key="2">
    <source>
        <dbReference type="ARBA" id="ARBA00022525"/>
    </source>
</evidence>
<gene>
    <name evidence="5" type="ORF">V1264_010831</name>
</gene>